<keyword evidence="4 10" id="KW-0064">Aspartyl protease</keyword>
<evidence type="ECO:0000259" key="12">
    <source>
        <dbReference type="PROSITE" id="PS51767"/>
    </source>
</evidence>
<keyword evidence="6 9" id="KW-1015">Disulfide bond</keyword>
<feature type="active site" evidence="8">
    <location>
        <position position="277"/>
    </location>
</feature>
<evidence type="ECO:0000256" key="3">
    <source>
        <dbReference type="ARBA" id="ARBA00022729"/>
    </source>
</evidence>
<dbReference type="GO" id="GO:0006508">
    <property type="term" value="P:proteolysis"/>
    <property type="evidence" value="ECO:0007669"/>
    <property type="project" value="UniProtKB-KW"/>
</dbReference>
<comment type="similarity">
    <text evidence="1 10">Belongs to the peptidase A1 family.</text>
</comment>
<feature type="domain" description="Peptidase A1" evidence="12">
    <location>
        <begin position="70"/>
        <end position="375"/>
    </location>
</feature>
<accession>A0A7J7J355</accession>
<evidence type="ECO:0000256" key="8">
    <source>
        <dbReference type="PIRSR" id="PIRSR601461-1"/>
    </source>
</evidence>
<dbReference type="PANTHER" id="PTHR47966">
    <property type="entry name" value="BETA-SITE APP-CLEAVING ENZYME, ISOFORM A-RELATED"/>
    <property type="match status" value="1"/>
</dbReference>
<evidence type="ECO:0000256" key="2">
    <source>
        <dbReference type="ARBA" id="ARBA00022670"/>
    </source>
</evidence>
<comment type="caution">
    <text evidence="13">The sequence shown here is derived from an EMBL/GenBank/DDBJ whole genome shotgun (WGS) entry which is preliminary data.</text>
</comment>
<evidence type="ECO:0000256" key="4">
    <source>
        <dbReference type="ARBA" id="ARBA00022750"/>
    </source>
</evidence>
<feature type="signal peptide" evidence="11">
    <location>
        <begin position="1"/>
        <end position="18"/>
    </location>
</feature>
<evidence type="ECO:0000313" key="13">
    <source>
        <dbReference type="EMBL" id="KAF6020114.1"/>
    </source>
</evidence>
<keyword evidence="14" id="KW-1185">Reference proteome</keyword>
<feature type="active site" evidence="8">
    <location>
        <position position="88"/>
    </location>
</feature>
<evidence type="ECO:0000256" key="10">
    <source>
        <dbReference type="RuleBase" id="RU000454"/>
    </source>
</evidence>
<dbReference type="PROSITE" id="PS00141">
    <property type="entry name" value="ASP_PROTEASE"/>
    <property type="match status" value="2"/>
</dbReference>
<protein>
    <submittedName>
        <fullName evidence="13">CathD</fullName>
    </submittedName>
</protein>
<evidence type="ECO:0000313" key="14">
    <source>
        <dbReference type="Proteomes" id="UP000593567"/>
    </source>
</evidence>
<dbReference type="InterPro" id="IPR001461">
    <property type="entry name" value="Aspartic_peptidase_A1"/>
</dbReference>
<evidence type="ECO:0000256" key="5">
    <source>
        <dbReference type="ARBA" id="ARBA00022801"/>
    </source>
</evidence>
<feature type="disulfide bond" evidence="9">
    <location>
        <begin position="101"/>
        <end position="108"/>
    </location>
</feature>
<dbReference type="InterPro" id="IPR021109">
    <property type="entry name" value="Peptidase_aspartic_dom_sf"/>
</dbReference>
<name>A0A7J7J355_BUGNE</name>
<evidence type="ECO:0000256" key="11">
    <source>
        <dbReference type="SAM" id="SignalP"/>
    </source>
</evidence>
<dbReference type="InterPro" id="IPR001969">
    <property type="entry name" value="Aspartic_peptidase_AS"/>
</dbReference>
<keyword evidence="3 11" id="KW-0732">Signal</keyword>
<evidence type="ECO:0000256" key="7">
    <source>
        <dbReference type="ARBA" id="ARBA00023180"/>
    </source>
</evidence>
<dbReference type="Gene3D" id="2.40.70.10">
    <property type="entry name" value="Acid Proteases"/>
    <property type="match status" value="3"/>
</dbReference>
<dbReference type="PRINTS" id="PR00792">
    <property type="entry name" value="PEPSIN"/>
</dbReference>
<evidence type="ECO:0000256" key="9">
    <source>
        <dbReference type="PIRSR" id="PIRSR601461-2"/>
    </source>
</evidence>
<dbReference type="Pfam" id="PF07966">
    <property type="entry name" value="A1_Propeptide"/>
    <property type="match status" value="1"/>
</dbReference>
<keyword evidence="7" id="KW-0325">Glycoprotein</keyword>
<evidence type="ECO:0000256" key="1">
    <source>
        <dbReference type="ARBA" id="ARBA00007447"/>
    </source>
</evidence>
<feature type="chain" id="PRO_5029908476" evidence="11">
    <location>
        <begin position="19"/>
        <end position="375"/>
    </location>
</feature>
<dbReference type="EMBL" id="VXIV02003192">
    <property type="protein sequence ID" value="KAF6020114.1"/>
    <property type="molecule type" value="Genomic_DNA"/>
</dbReference>
<organism evidence="13 14">
    <name type="scientific">Bugula neritina</name>
    <name type="common">Brown bryozoan</name>
    <name type="synonym">Sertularia neritina</name>
    <dbReference type="NCBI Taxonomy" id="10212"/>
    <lineage>
        <taxon>Eukaryota</taxon>
        <taxon>Metazoa</taxon>
        <taxon>Spiralia</taxon>
        <taxon>Lophotrochozoa</taxon>
        <taxon>Bryozoa</taxon>
        <taxon>Gymnolaemata</taxon>
        <taxon>Cheilostomatida</taxon>
        <taxon>Flustrina</taxon>
        <taxon>Buguloidea</taxon>
        <taxon>Bugulidae</taxon>
        <taxon>Bugula</taxon>
    </lineage>
</organism>
<dbReference type="GO" id="GO:0004190">
    <property type="term" value="F:aspartic-type endopeptidase activity"/>
    <property type="evidence" value="ECO:0007669"/>
    <property type="project" value="UniProtKB-KW"/>
</dbReference>
<dbReference type="InterPro" id="IPR033121">
    <property type="entry name" value="PEPTIDASE_A1"/>
</dbReference>
<dbReference type="FunFam" id="2.40.70.10:FF:000009">
    <property type="entry name" value="Aspartic proteinase A1"/>
    <property type="match status" value="1"/>
</dbReference>
<dbReference type="PANTHER" id="PTHR47966:SF51">
    <property type="entry name" value="BETA-SITE APP-CLEAVING ENZYME, ISOFORM A-RELATED"/>
    <property type="match status" value="1"/>
</dbReference>
<dbReference type="FunFam" id="2.40.70.10:FF:000044">
    <property type="entry name" value="Lysosomal aspartic protease"/>
    <property type="match status" value="1"/>
</dbReference>
<dbReference type="OrthoDB" id="771136at2759"/>
<proteinExistence type="inferred from homology"/>
<dbReference type="Pfam" id="PF00026">
    <property type="entry name" value="Asp"/>
    <property type="match status" value="1"/>
</dbReference>
<dbReference type="PROSITE" id="PS51767">
    <property type="entry name" value="PEPTIDASE_A1"/>
    <property type="match status" value="1"/>
</dbReference>
<dbReference type="SUPFAM" id="SSF50630">
    <property type="entry name" value="Acid proteases"/>
    <property type="match status" value="1"/>
</dbReference>
<dbReference type="AlphaFoldDB" id="A0A7J7J355"/>
<dbReference type="Proteomes" id="UP000593567">
    <property type="component" value="Unassembled WGS sequence"/>
</dbReference>
<reference evidence="13" key="1">
    <citation type="submission" date="2020-06" db="EMBL/GenBank/DDBJ databases">
        <title>Draft genome of Bugula neritina, a colonial animal packing powerful symbionts and potential medicines.</title>
        <authorList>
            <person name="Rayko M."/>
        </authorList>
    </citation>
    <scope>NUCLEOTIDE SEQUENCE [LARGE SCALE GENOMIC DNA]</scope>
    <source>
        <strain evidence="13">Kwan_BN1</strain>
    </source>
</reference>
<sequence length="375" mass="40484">MFRQAVILLIVTAVVCNGLRRIPLKKFPSARKQLHEVGTSVQGLIHRYQQFSNVYGPWPEPLSNYLDAQYYGEISIGTPPQKFKVVFDTGSSNLWVPSKQCSLTNIACLLHSKYDSSASSTYVKNGTAFAIEYGSGSLSGFLSTDMVTVAGLKVKSQTFAEAVKEPGVAFVAAHFDGILGMGYPSISVNHVTPVFQSMVAQKLVDAPVFSFYLNRDATADVGGELILGGSDPQYYKGNFSYVPVSKQGYWQFKMDGLWINGKMSPDLCVGGCQAIADTGTSLLAGPTAEITKLNDFIGATPLAAGEYTVDCNKVSSLPSIGFVLGGKQFTLQGSDYILQVTHPAHITFNAILQISPPMLSCSFDDHYVSIGMTNQ</sequence>
<evidence type="ECO:0000256" key="6">
    <source>
        <dbReference type="ARBA" id="ARBA00023157"/>
    </source>
</evidence>
<gene>
    <name evidence="13" type="ORF">EB796_021556</name>
</gene>
<keyword evidence="2 10" id="KW-0645">Protease</keyword>
<keyword evidence="5 10" id="KW-0378">Hydrolase</keyword>
<dbReference type="InterPro" id="IPR012848">
    <property type="entry name" value="Aspartic_peptidase_N"/>
</dbReference>